<keyword evidence="1" id="KW-0645">Protease</keyword>
<keyword evidence="1" id="KW-0378">Hydrolase</keyword>
<dbReference type="InterPro" id="IPR008257">
    <property type="entry name" value="Pept_M19"/>
</dbReference>
<keyword evidence="3" id="KW-1185">Reference proteome</keyword>
<evidence type="ECO:0000256" key="1">
    <source>
        <dbReference type="RuleBase" id="RU341113"/>
    </source>
</evidence>
<dbReference type="Proteomes" id="UP001233999">
    <property type="component" value="Unassembled WGS sequence"/>
</dbReference>
<dbReference type="EC" id="3.4.13.19" evidence="1"/>
<sequence>VQETHRAGRIASLIGVEGGHSLGNSLAVLRTFYSLGARYMTVTHTCNTAWAD</sequence>
<dbReference type="GO" id="GO:0006508">
    <property type="term" value="P:proteolysis"/>
    <property type="evidence" value="ECO:0007669"/>
    <property type="project" value="UniProtKB-KW"/>
</dbReference>
<protein>
    <recommendedName>
        <fullName evidence="1">Dipeptidase</fullName>
        <ecNumber evidence="1">3.4.13.19</ecNumber>
    </recommendedName>
</protein>
<comment type="caution">
    <text evidence="2">The sequence shown here is derived from an EMBL/GenBank/DDBJ whole genome shotgun (WGS) entry which is preliminary data.</text>
</comment>
<keyword evidence="1" id="KW-0224">Dipeptidase</keyword>
<organism evidence="2 3">
    <name type="scientific">Diploptera punctata</name>
    <name type="common">Pacific beetle cockroach</name>
    <dbReference type="NCBI Taxonomy" id="6984"/>
    <lineage>
        <taxon>Eukaryota</taxon>
        <taxon>Metazoa</taxon>
        <taxon>Ecdysozoa</taxon>
        <taxon>Arthropoda</taxon>
        <taxon>Hexapoda</taxon>
        <taxon>Insecta</taxon>
        <taxon>Pterygota</taxon>
        <taxon>Neoptera</taxon>
        <taxon>Polyneoptera</taxon>
        <taxon>Dictyoptera</taxon>
        <taxon>Blattodea</taxon>
        <taxon>Blaberoidea</taxon>
        <taxon>Blaberidae</taxon>
        <taxon>Diplopterinae</taxon>
        <taxon>Diploptera</taxon>
    </lineage>
</organism>
<dbReference type="EMBL" id="JASPKZ010007263">
    <property type="protein sequence ID" value="KAJ9585530.1"/>
    <property type="molecule type" value="Genomic_DNA"/>
</dbReference>
<dbReference type="PANTHER" id="PTHR10443:SF47">
    <property type="entry name" value="DIPEPTIDASE"/>
    <property type="match status" value="1"/>
</dbReference>
<comment type="similarity">
    <text evidence="1">Belongs to the metallo-dependent hydrolases superfamily. Peptidase M19 family.</text>
</comment>
<name>A0AAD7ZRI0_DIPPU</name>
<reference evidence="2" key="2">
    <citation type="submission" date="2023-05" db="EMBL/GenBank/DDBJ databases">
        <authorList>
            <person name="Fouks B."/>
        </authorList>
    </citation>
    <scope>NUCLEOTIDE SEQUENCE</scope>
    <source>
        <strain evidence="2">Stay&amp;Tobe</strain>
        <tissue evidence="2">Testes</tissue>
    </source>
</reference>
<comment type="cofactor">
    <cofactor evidence="1">
        <name>Zn(2+)</name>
        <dbReference type="ChEBI" id="CHEBI:29105"/>
    </cofactor>
</comment>
<keyword evidence="1" id="KW-0482">Metalloprotease</keyword>
<dbReference type="Pfam" id="PF01244">
    <property type="entry name" value="Peptidase_M19"/>
    <property type="match status" value="1"/>
</dbReference>
<keyword evidence="1" id="KW-0325">Glycoprotein</keyword>
<keyword evidence="1" id="KW-0862">Zinc</keyword>
<comment type="subcellular location">
    <subcellularLocation>
        <location evidence="1">Membrane</location>
        <topology evidence="1">Lipid-anchor</topology>
        <topology evidence="1">GPI-anchor</topology>
    </subcellularLocation>
</comment>
<dbReference type="SUPFAM" id="SSF51556">
    <property type="entry name" value="Metallo-dependent hydrolases"/>
    <property type="match status" value="1"/>
</dbReference>
<accession>A0AAD7ZRI0</accession>
<keyword evidence="1" id="KW-0336">GPI-anchor</keyword>
<feature type="non-terminal residue" evidence="2">
    <location>
        <position position="52"/>
    </location>
</feature>
<dbReference type="GO" id="GO:0098552">
    <property type="term" value="C:side of membrane"/>
    <property type="evidence" value="ECO:0007669"/>
    <property type="project" value="UniProtKB-KW"/>
</dbReference>
<keyword evidence="1" id="KW-0479">Metal-binding</keyword>
<keyword evidence="1" id="KW-1015">Disulfide bond</keyword>
<comment type="catalytic activity">
    <reaction evidence="1">
        <text>an L-aminoacyl-L-amino acid + H2O = 2 an L-alpha-amino acid</text>
        <dbReference type="Rhea" id="RHEA:48940"/>
        <dbReference type="ChEBI" id="CHEBI:15377"/>
        <dbReference type="ChEBI" id="CHEBI:59869"/>
        <dbReference type="ChEBI" id="CHEBI:77460"/>
        <dbReference type="EC" id="3.4.13.19"/>
    </reaction>
</comment>
<dbReference type="GO" id="GO:0046872">
    <property type="term" value="F:metal ion binding"/>
    <property type="evidence" value="ECO:0007669"/>
    <property type="project" value="UniProtKB-UniRule"/>
</dbReference>
<dbReference type="PROSITE" id="PS51365">
    <property type="entry name" value="RENAL_DIPEPTIDASE_2"/>
    <property type="match status" value="1"/>
</dbReference>
<dbReference type="Gene3D" id="3.20.20.140">
    <property type="entry name" value="Metal-dependent hydrolases"/>
    <property type="match status" value="1"/>
</dbReference>
<evidence type="ECO:0000313" key="3">
    <source>
        <dbReference type="Proteomes" id="UP001233999"/>
    </source>
</evidence>
<dbReference type="InterPro" id="IPR032466">
    <property type="entry name" value="Metal_Hydrolase"/>
</dbReference>
<keyword evidence="1" id="KW-0472">Membrane</keyword>
<feature type="non-terminal residue" evidence="2">
    <location>
        <position position="1"/>
    </location>
</feature>
<proteinExistence type="inferred from homology"/>
<dbReference type="PANTHER" id="PTHR10443">
    <property type="entry name" value="MICROSOMAL DIPEPTIDASE"/>
    <property type="match status" value="1"/>
</dbReference>
<dbReference type="AlphaFoldDB" id="A0AAD7ZRI0"/>
<keyword evidence="1" id="KW-0449">Lipoprotein</keyword>
<comment type="subunit">
    <text evidence="1">Homodimer; disulfide-linked.</text>
</comment>
<evidence type="ECO:0000313" key="2">
    <source>
        <dbReference type="EMBL" id="KAJ9585530.1"/>
    </source>
</evidence>
<reference evidence="2" key="1">
    <citation type="journal article" date="2023" name="IScience">
        <title>Live-bearing cockroach genome reveals convergent evolutionary mechanisms linked to viviparity in insects and beyond.</title>
        <authorList>
            <person name="Fouks B."/>
            <person name="Harrison M.C."/>
            <person name="Mikhailova A.A."/>
            <person name="Marchal E."/>
            <person name="English S."/>
            <person name="Carruthers M."/>
            <person name="Jennings E.C."/>
            <person name="Chiamaka E.L."/>
            <person name="Frigard R.A."/>
            <person name="Pippel M."/>
            <person name="Attardo G.M."/>
            <person name="Benoit J.B."/>
            <person name="Bornberg-Bauer E."/>
            <person name="Tobe S.S."/>
        </authorList>
    </citation>
    <scope>NUCLEOTIDE SEQUENCE</scope>
    <source>
        <strain evidence="2">Stay&amp;Tobe</strain>
    </source>
</reference>
<dbReference type="GO" id="GO:0070573">
    <property type="term" value="F:metallodipeptidase activity"/>
    <property type="evidence" value="ECO:0007669"/>
    <property type="project" value="InterPro"/>
</dbReference>
<gene>
    <name evidence="2" type="ORF">L9F63_002675</name>
</gene>